<accession>S3DD45</accession>
<dbReference type="AlphaFoldDB" id="S3DD45"/>
<keyword evidence="3" id="KW-1185">Reference proteome</keyword>
<dbReference type="HOGENOM" id="CLU_349175_0_0_1"/>
<sequence>MDGYRSWSMMEWQSRFPSSAVLPRTLNHSKSIGGLSGGRKSYDPEHNERYGPHKLSFDPSVKSASHTPRRRRHKITLESTRNDENSSETSPGISPTPPTRPNTLSRAYKSSSGSNSACATAGNLWVLSSRKPSKLSVLESAAPSSSNHNEEAFKFSPSDSMVPGSRPEPNFSPSNHHPDLVFSLPADSSTTSTIHRVTSSLNGTPLPEGSFDKTKSKLPTGQLPKTPPISPPIIRHLPAGENSSFDQEYFSVDTDPVDLGEDKPCPLACQNYADRQGLLWDRASRMLERHFLNPASLTQSEFASLVSNRDEDISNWLQSNISPIIHRTVANWTQVNRDLVEAGISLCELKEKFLDEIEFMDHSEQMEFIQSYKLIESRVITAMETLNFTAQQRRELESMSIVEKYDYITSCVTLQELEETIAPSKTINDSRKPNCRQTKVDYLKAEIAEKLRHLQLKLEEMKSMDKSTDKLEDGLSRTTKSRVIWRSEDYDHDNVELPSYGEPEKEHLNKLSIVRTAPVYRQRVAHDDPFIDRTDWEGKPFYDYSSPSQYPRANDPTTWDLGSSISDCTSVPYYDGIEYQHYVDNNWRCYEDRAISITKRKDPGAVLPIPDQAVDSSVKNRVLYDTPDIYEKAQKAAKEISDIYQVLERRSVSSPKTHENYKTGDDEQHRDSAVCIERDLLPNQRKENVTARNTNTIPVIKKPSMCSILSESSTTSVHVVLRKVSASKPDHIRQNLATSIHIELVDAHDNAISSDVGKSSFEAGKEDVLSVDLPRNRSVRKKISRFFGSLKRGSLRRKGRPNVVMDE</sequence>
<dbReference type="OrthoDB" id="3496624at2759"/>
<evidence type="ECO:0000313" key="2">
    <source>
        <dbReference type="EMBL" id="EPE36297.1"/>
    </source>
</evidence>
<name>S3DD45_GLAL2</name>
<feature type="region of interest" description="Disordered" evidence="1">
    <location>
        <begin position="138"/>
        <end position="176"/>
    </location>
</feature>
<gene>
    <name evidence="2" type="ORF">GLAREA_05635</name>
</gene>
<reference evidence="2 3" key="1">
    <citation type="journal article" date="2013" name="BMC Genomics">
        <title>Genomics-driven discovery of the pneumocandin biosynthetic gene cluster in the fungus Glarea lozoyensis.</title>
        <authorList>
            <person name="Chen L."/>
            <person name="Yue Q."/>
            <person name="Zhang X."/>
            <person name="Xiang M."/>
            <person name="Wang C."/>
            <person name="Li S."/>
            <person name="Che Y."/>
            <person name="Ortiz-Lopez F.J."/>
            <person name="Bills G.F."/>
            <person name="Liu X."/>
            <person name="An Z."/>
        </authorList>
    </citation>
    <scope>NUCLEOTIDE SEQUENCE [LARGE SCALE GENOMIC DNA]</scope>
    <source>
        <strain evidence="3">ATCC 20868 / MF5171</strain>
    </source>
</reference>
<proteinExistence type="predicted"/>
<dbReference type="GeneID" id="19464689"/>
<feature type="compositionally biased region" description="Basic and acidic residues" evidence="1">
    <location>
        <begin position="40"/>
        <end position="51"/>
    </location>
</feature>
<organism evidence="2 3">
    <name type="scientific">Glarea lozoyensis (strain ATCC 20868 / MF5171)</name>
    <dbReference type="NCBI Taxonomy" id="1116229"/>
    <lineage>
        <taxon>Eukaryota</taxon>
        <taxon>Fungi</taxon>
        <taxon>Dikarya</taxon>
        <taxon>Ascomycota</taxon>
        <taxon>Pezizomycotina</taxon>
        <taxon>Leotiomycetes</taxon>
        <taxon>Helotiales</taxon>
        <taxon>Helotiaceae</taxon>
        <taxon>Glarea</taxon>
    </lineage>
</organism>
<dbReference type="RefSeq" id="XP_008077115.1">
    <property type="nucleotide sequence ID" value="XM_008078924.1"/>
</dbReference>
<dbReference type="EMBL" id="KE145353">
    <property type="protein sequence ID" value="EPE36297.1"/>
    <property type="molecule type" value="Genomic_DNA"/>
</dbReference>
<dbReference type="KEGG" id="glz:GLAREA_05635"/>
<evidence type="ECO:0000256" key="1">
    <source>
        <dbReference type="SAM" id="MobiDB-lite"/>
    </source>
</evidence>
<dbReference type="Proteomes" id="UP000016922">
    <property type="component" value="Unassembled WGS sequence"/>
</dbReference>
<protein>
    <submittedName>
        <fullName evidence="2">Uncharacterized protein</fullName>
    </submittedName>
</protein>
<feature type="region of interest" description="Disordered" evidence="1">
    <location>
        <begin position="197"/>
        <end position="231"/>
    </location>
</feature>
<evidence type="ECO:0000313" key="3">
    <source>
        <dbReference type="Proteomes" id="UP000016922"/>
    </source>
</evidence>
<feature type="compositionally biased region" description="Polar residues" evidence="1">
    <location>
        <begin position="101"/>
        <end position="117"/>
    </location>
</feature>
<feature type="region of interest" description="Disordered" evidence="1">
    <location>
        <begin position="29"/>
        <end position="117"/>
    </location>
</feature>